<dbReference type="InterPro" id="IPR050261">
    <property type="entry name" value="FrsA_esterase"/>
</dbReference>
<dbReference type="InterPro" id="IPR029058">
    <property type="entry name" value="AB_hydrolase_fold"/>
</dbReference>
<evidence type="ECO:0000313" key="4">
    <source>
        <dbReference type="Proteomes" id="UP000567293"/>
    </source>
</evidence>
<evidence type="ECO:0000313" key="3">
    <source>
        <dbReference type="EMBL" id="MBA0087923.1"/>
    </source>
</evidence>
<comment type="caution">
    <text evidence="3">The sequence shown here is derived from an EMBL/GenBank/DDBJ whole genome shotgun (WGS) entry which is preliminary data.</text>
</comment>
<dbReference type="InterPro" id="IPR010520">
    <property type="entry name" value="FrsA-like"/>
</dbReference>
<keyword evidence="4" id="KW-1185">Reference proteome</keyword>
<feature type="signal peptide" evidence="2">
    <location>
        <begin position="1"/>
        <end position="26"/>
    </location>
</feature>
<dbReference type="Pfam" id="PF06500">
    <property type="entry name" value="FrsA-like"/>
    <property type="match status" value="1"/>
</dbReference>
<reference evidence="3" key="1">
    <citation type="submission" date="2020-06" db="EMBL/GenBank/DDBJ databases">
        <title>Legume-microbial interactions unlock mineral nutrients during tropical forest succession.</title>
        <authorList>
            <person name="Epihov D.Z."/>
        </authorList>
    </citation>
    <scope>NUCLEOTIDE SEQUENCE [LARGE SCALE GENOMIC DNA]</scope>
    <source>
        <strain evidence="3">Pan2503</strain>
    </source>
</reference>
<dbReference type="EMBL" id="JACDQQ010002252">
    <property type="protein sequence ID" value="MBA0087923.1"/>
    <property type="molecule type" value="Genomic_DNA"/>
</dbReference>
<dbReference type="AlphaFoldDB" id="A0A7V8NUY9"/>
<sequence>MQSLTAGILSVLFSCVGLLVANAALAQERTLDEIKAEAVRRAENGMYPLIGLDPADVKQAFAAIKTSDYDEWAAAFITVGDRYMSEAQSLERTDPARANADYIRAWRIYSFGRWPVPASPGKRRAYTKALEAFLAHAKFMDPSLEVVRIPFEGSEIVGYLRLPKTAEGPVPVVVAISGLDSRKEDLSENFGAVIPHGIGFIGVDSPGTGQSPIKASATADREFSRVIDYLETRPEVDKTRIAVDGQSFGAYWATKLAIVEHARLKAVVAQSPPVDATFAHDFVINKALGNREYLFGLAPALMSIFEGVKSPEDLATALGKLSLVTQGLLGSAGAGKPTAPMLIISGALDTQVPISDTYLLLSSGDVPKEAWINPRGGHLGRQVKVWPDPVIFREVIIPWLERRLSNGP</sequence>
<dbReference type="PANTHER" id="PTHR22946">
    <property type="entry name" value="DIENELACTONE HYDROLASE DOMAIN-CONTAINING PROTEIN-RELATED"/>
    <property type="match status" value="1"/>
</dbReference>
<dbReference type="PANTHER" id="PTHR22946:SF12">
    <property type="entry name" value="CONIDIAL PIGMENT BIOSYNTHESIS PROTEIN AYG1 (AFU_ORTHOLOGUE AFUA_2G17550)"/>
    <property type="match status" value="1"/>
</dbReference>
<name>A0A7V8NUY9_9BACT</name>
<organism evidence="3 4">
    <name type="scientific">Candidatus Acidiferrum panamense</name>
    <dbReference type="NCBI Taxonomy" id="2741543"/>
    <lineage>
        <taxon>Bacteria</taxon>
        <taxon>Pseudomonadati</taxon>
        <taxon>Acidobacteriota</taxon>
        <taxon>Terriglobia</taxon>
        <taxon>Candidatus Acidiferrales</taxon>
        <taxon>Candidatus Acidiferrum</taxon>
    </lineage>
</organism>
<dbReference type="SUPFAM" id="SSF53474">
    <property type="entry name" value="alpha/beta-Hydrolases"/>
    <property type="match status" value="1"/>
</dbReference>
<dbReference type="GO" id="GO:0016787">
    <property type="term" value="F:hydrolase activity"/>
    <property type="evidence" value="ECO:0007669"/>
    <property type="project" value="UniProtKB-KW"/>
</dbReference>
<evidence type="ECO:0000256" key="2">
    <source>
        <dbReference type="SAM" id="SignalP"/>
    </source>
</evidence>
<accession>A0A7V8NUY9</accession>
<keyword evidence="1 3" id="KW-0378">Hydrolase</keyword>
<feature type="chain" id="PRO_5030683869" evidence="2">
    <location>
        <begin position="27"/>
        <end position="408"/>
    </location>
</feature>
<gene>
    <name evidence="3" type="ORF">HRJ53_23295</name>
</gene>
<proteinExistence type="predicted"/>
<dbReference type="Gene3D" id="3.40.50.1820">
    <property type="entry name" value="alpha/beta hydrolase"/>
    <property type="match status" value="1"/>
</dbReference>
<protein>
    <submittedName>
        <fullName evidence="3">Alpha/beta hydrolase</fullName>
    </submittedName>
</protein>
<dbReference type="Proteomes" id="UP000567293">
    <property type="component" value="Unassembled WGS sequence"/>
</dbReference>
<evidence type="ECO:0000256" key="1">
    <source>
        <dbReference type="ARBA" id="ARBA00022801"/>
    </source>
</evidence>
<keyword evidence="2" id="KW-0732">Signal</keyword>